<protein>
    <submittedName>
        <fullName evidence="2">Uncharacterized protein</fullName>
    </submittedName>
</protein>
<feature type="transmembrane region" description="Helical" evidence="1">
    <location>
        <begin position="48"/>
        <end position="68"/>
    </location>
</feature>
<proteinExistence type="predicted"/>
<comment type="caution">
    <text evidence="2">The sequence shown here is derived from an EMBL/GenBank/DDBJ whole genome shotgun (WGS) entry which is preliminary data.</text>
</comment>
<sequence>MTTLTTPSRWRGPSKWMIAGMVFFVAAVPFCLNWAMRALLNGNALTSLIAVGLSISLCGYVTTGYRLYRRRVTPRATSTSDRTIVEPDSVSRRIMSATFCGLILSGFLFAVLAPQDRVDLELSDGQRLFFSIGALLVAILCVPALIGSAFRDGPRIALGSQGVDFYNGRRWTTFQWDEIQAILDYIPDGKSNTGHPITVISTDDRQFTLDTPDSYTPGGTALFWMLRYYWLTSDARDELTDGRAVTRYLESRFAMI</sequence>
<dbReference type="RefSeq" id="WP_160901503.1">
    <property type="nucleotide sequence ID" value="NZ_CP102850.1"/>
</dbReference>
<dbReference type="AlphaFoldDB" id="A0A6L7GMZ1"/>
<name>A0A6L7GMZ1_9ACTN</name>
<feature type="transmembrane region" description="Helical" evidence="1">
    <location>
        <begin position="128"/>
        <end position="150"/>
    </location>
</feature>
<dbReference type="EMBL" id="WMBR01000002">
    <property type="protein sequence ID" value="MXP21299.1"/>
    <property type="molecule type" value="Genomic_DNA"/>
</dbReference>
<keyword evidence="1" id="KW-1133">Transmembrane helix</keyword>
<feature type="transmembrane region" description="Helical" evidence="1">
    <location>
        <begin position="94"/>
        <end position="113"/>
    </location>
</feature>
<accession>A0A6L7GMZ1</accession>
<keyword evidence="3" id="KW-1185">Reference proteome</keyword>
<keyword evidence="1" id="KW-0472">Membrane</keyword>
<organism evidence="2 3">
    <name type="scientific">Gordonia mangrovi</name>
    <dbReference type="NCBI Taxonomy" id="2665643"/>
    <lineage>
        <taxon>Bacteria</taxon>
        <taxon>Bacillati</taxon>
        <taxon>Actinomycetota</taxon>
        <taxon>Actinomycetes</taxon>
        <taxon>Mycobacteriales</taxon>
        <taxon>Gordoniaceae</taxon>
        <taxon>Gordonia</taxon>
    </lineage>
</organism>
<gene>
    <name evidence="2" type="ORF">GIY30_08025</name>
</gene>
<keyword evidence="1" id="KW-0812">Transmembrane</keyword>
<feature type="transmembrane region" description="Helical" evidence="1">
    <location>
        <begin position="16"/>
        <end position="36"/>
    </location>
</feature>
<evidence type="ECO:0000313" key="2">
    <source>
        <dbReference type="EMBL" id="MXP21299.1"/>
    </source>
</evidence>
<dbReference type="Proteomes" id="UP000475545">
    <property type="component" value="Unassembled WGS sequence"/>
</dbReference>
<evidence type="ECO:0000256" key="1">
    <source>
        <dbReference type="SAM" id="Phobius"/>
    </source>
</evidence>
<reference evidence="2 3" key="1">
    <citation type="submission" date="2019-11" db="EMBL/GenBank/DDBJ databases">
        <title>Gordonia sp. nov., a novel actinobacterium isolated from mangrove soil in Hainan.</title>
        <authorList>
            <person name="Huang X."/>
            <person name="Xie Y."/>
            <person name="Chu X."/>
            <person name="Xiao K."/>
        </authorList>
    </citation>
    <scope>NUCLEOTIDE SEQUENCE [LARGE SCALE GENOMIC DNA]</scope>
    <source>
        <strain evidence="2 3">HNM0687</strain>
    </source>
</reference>
<evidence type="ECO:0000313" key="3">
    <source>
        <dbReference type="Proteomes" id="UP000475545"/>
    </source>
</evidence>